<feature type="compositionally biased region" description="Low complexity" evidence="1">
    <location>
        <begin position="622"/>
        <end position="640"/>
    </location>
</feature>
<protein>
    <recommendedName>
        <fullName evidence="2">RAP domain-containing protein</fullName>
    </recommendedName>
</protein>
<feature type="region of interest" description="Disordered" evidence="1">
    <location>
        <begin position="606"/>
        <end position="640"/>
    </location>
</feature>
<dbReference type="EMBL" id="BSDZ01000014">
    <property type="protein sequence ID" value="GLI63021.1"/>
    <property type="molecule type" value="Genomic_DNA"/>
</dbReference>
<comment type="caution">
    <text evidence="3">The sequence shown here is derived from an EMBL/GenBank/DDBJ whole genome shotgun (WGS) entry which is preliminary data.</text>
</comment>
<feature type="compositionally biased region" description="Pro residues" evidence="1">
    <location>
        <begin position="612"/>
        <end position="621"/>
    </location>
</feature>
<evidence type="ECO:0000256" key="1">
    <source>
        <dbReference type="SAM" id="MobiDB-lite"/>
    </source>
</evidence>
<dbReference type="PANTHER" id="PTHR21228">
    <property type="entry name" value="FAST LEU-RICH DOMAIN-CONTAINING"/>
    <property type="match status" value="1"/>
</dbReference>
<dbReference type="PANTHER" id="PTHR21228:SF40">
    <property type="entry name" value="LD45607P"/>
    <property type="match status" value="1"/>
</dbReference>
<feature type="region of interest" description="Disordered" evidence="1">
    <location>
        <begin position="337"/>
        <end position="372"/>
    </location>
</feature>
<dbReference type="InterPro" id="IPR050870">
    <property type="entry name" value="FAST_kinase"/>
</dbReference>
<evidence type="ECO:0000259" key="2">
    <source>
        <dbReference type="PROSITE" id="PS51286"/>
    </source>
</evidence>
<proteinExistence type="predicted"/>
<dbReference type="Proteomes" id="UP001165090">
    <property type="component" value="Unassembled WGS sequence"/>
</dbReference>
<evidence type="ECO:0000313" key="4">
    <source>
        <dbReference type="Proteomes" id="UP001165090"/>
    </source>
</evidence>
<gene>
    <name evidence="3" type="ORF">VaNZ11_005881</name>
</gene>
<feature type="non-terminal residue" evidence="3">
    <location>
        <position position="1"/>
    </location>
</feature>
<evidence type="ECO:0000313" key="3">
    <source>
        <dbReference type="EMBL" id="GLI63021.1"/>
    </source>
</evidence>
<name>A0ABQ5S188_9CHLO</name>
<accession>A0ABQ5S188</accession>
<feature type="compositionally biased region" description="Low complexity" evidence="1">
    <location>
        <begin position="352"/>
        <end position="372"/>
    </location>
</feature>
<dbReference type="Pfam" id="PF08373">
    <property type="entry name" value="RAP"/>
    <property type="match status" value="1"/>
</dbReference>
<dbReference type="PROSITE" id="PS51286">
    <property type="entry name" value="RAP"/>
    <property type="match status" value="1"/>
</dbReference>
<organism evidence="3 4">
    <name type="scientific">Volvox africanus</name>
    <dbReference type="NCBI Taxonomy" id="51714"/>
    <lineage>
        <taxon>Eukaryota</taxon>
        <taxon>Viridiplantae</taxon>
        <taxon>Chlorophyta</taxon>
        <taxon>core chlorophytes</taxon>
        <taxon>Chlorophyceae</taxon>
        <taxon>CS clade</taxon>
        <taxon>Chlamydomonadales</taxon>
        <taxon>Volvocaceae</taxon>
        <taxon>Volvox</taxon>
    </lineage>
</organism>
<keyword evidence="4" id="KW-1185">Reference proteome</keyword>
<feature type="domain" description="RAP" evidence="2">
    <location>
        <begin position="487"/>
        <end position="546"/>
    </location>
</feature>
<feature type="region of interest" description="Disordered" evidence="1">
    <location>
        <begin position="454"/>
        <end position="481"/>
    </location>
</feature>
<reference evidence="3 4" key="1">
    <citation type="journal article" date="2023" name="IScience">
        <title>Expanded male sex-determining region conserved during the evolution of homothallism in the green alga Volvox.</title>
        <authorList>
            <person name="Yamamoto K."/>
            <person name="Matsuzaki R."/>
            <person name="Mahakham W."/>
            <person name="Heman W."/>
            <person name="Sekimoto H."/>
            <person name="Kawachi M."/>
            <person name="Minakuchi Y."/>
            <person name="Toyoda A."/>
            <person name="Nozaki H."/>
        </authorList>
    </citation>
    <scope>NUCLEOTIDE SEQUENCE [LARGE SCALE GENOMIC DNA]</scope>
    <source>
        <strain evidence="3 4">NIES-4468</strain>
    </source>
</reference>
<sequence length="640" mass="67103">DLALLAAVYARAGCHAASLEAALSAAGRSAASAMSPLDISQMAWAAATTANTATVAKAGANTAAVPAGRDALLISALELRATELLQSGAWPSGKELAVLMWSFAKLNHYSEPFLNAVVMVLRPTHGAIVTPAVLPARQAKAPSAKTAPAPAGAVASARLESPTVLQPLLQLSPHEVAMVAAALGQLRYFDSVLMRSLAARVEVDVDRYSGRALTWALSAFACLNSHHPGLLRASTVRVRQLLRIHHHLPPLKWRPAVQPGLVSERADVDDGGDPLTAFDAVALLWSFGVLQHVDLECLQGLIGILPRDPRVYSVSDLSRLGLADVMLRGALARLRHRRNVHMPPRPRPPSHPAATAASTNTSTSTSTGNASAAGGGVLHLAEDELAVLIQGGLLPKPLRAAVAAAARSQRSHVSGLQREVAAALRGMGLRPRMEVAMGVFSLDLRLDLPKGWQWEKQQPQQSRNEVAADGSGGGGGDVWRPNGTVRIAVEVDGPSHFCSNVPNHAMGSTVARDRCLLDLSLQLVVVPHFEWDTLQSAEAKRAYLARRLAAAAAPQHDEPTGRHEAAGRHTDVDNIAGIVRGSGGGAGRPSASRALFPAMTITTQVVRRSTPVPAPAPPPPTSLSSSPSPSSTSLSVPSSF</sequence>
<dbReference type="InterPro" id="IPR013584">
    <property type="entry name" value="RAP"/>
</dbReference>
<feature type="compositionally biased region" description="Polar residues" evidence="1">
    <location>
        <begin position="455"/>
        <end position="464"/>
    </location>
</feature>
<dbReference type="SMART" id="SM00952">
    <property type="entry name" value="RAP"/>
    <property type="match status" value="1"/>
</dbReference>